<feature type="region of interest" description="Disordered" evidence="7">
    <location>
        <begin position="119"/>
        <end position="140"/>
    </location>
</feature>
<accession>A0A1B4X9R3</accession>
<dbReference type="EMBL" id="LC122631">
    <property type="protein sequence ID" value="BAV31548.1"/>
    <property type="molecule type" value="Genomic_RNA"/>
</dbReference>
<organism evidence="8">
    <name type="scientific">Porcine rotavirus C</name>
    <dbReference type="NCBI Taxonomy" id="10968"/>
    <lineage>
        <taxon>Viruses</taxon>
        <taxon>Riboviria</taxon>
        <taxon>Orthornavirae</taxon>
        <taxon>Duplornaviricota</taxon>
        <taxon>Resentoviricetes</taxon>
        <taxon>Reovirales</taxon>
        <taxon>Sedoreoviridae</taxon>
        <taxon>Rotavirus</taxon>
        <taxon>Rotavirus tritogastroenteritidis</taxon>
        <taxon>Rotavirus C</taxon>
    </lineage>
</organism>
<dbReference type="GO" id="GO:0019079">
    <property type="term" value="P:viral genome replication"/>
    <property type="evidence" value="ECO:0007669"/>
    <property type="project" value="UniProtKB-UniRule"/>
</dbReference>
<keyword evidence="5" id="KW-0479">Metal-binding</keyword>
<evidence type="ECO:0000313" key="8">
    <source>
        <dbReference type="EMBL" id="BAV31548.1"/>
    </source>
</evidence>
<reference evidence="8" key="1">
    <citation type="journal article" date="2016" name="Infect. Genet. Evol.">
        <title>Whole genome sequences of Japanese porcine species C rotaviruses reveal a high diversity of genotypes of individual genes and will contribute to a comprehensive, generally accepted classification system.</title>
        <authorList>
            <person name="Niira K."/>
            <person name="Ito M."/>
            <person name="Masuda T."/>
            <person name="Saitou T."/>
            <person name="Abe T."/>
            <person name="Komoto S."/>
            <person name="Sato M."/>
            <person name="Yamasato H."/>
            <person name="Kishimoto M."/>
            <person name="Naoi Y."/>
            <person name="Sano K."/>
            <person name="Tuchiaka S."/>
            <person name="Okada T."/>
            <person name="Omatsu T."/>
            <person name="Furuya T."/>
            <person name="Aoki H."/>
            <person name="Katayama Y."/>
            <person name="Oba M."/>
            <person name="Shirai J."/>
            <person name="Taniguchi K."/>
            <person name="Mizutani T."/>
            <person name="Nagai M."/>
        </authorList>
    </citation>
    <scope>NUCLEOTIDE SEQUENCE [LARGE SCALE GENOMIC DNA]</scope>
    <source>
        <strain evidence="8">RVC/Pig-wt/Ishi-1/2015/G13P[4]</strain>
    </source>
</reference>
<dbReference type="Pfam" id="PF01525">
    <property type="entry name" value="Rota_NS26"/>
    <property type="match status" value="1"/>
</dbReference>
<dbReference type="GO" id="GO:0016887">
    <property type="term" value="F:ATP hydrolysis activity"/>
    <property type="evidence" value="ECO:0007669"/>
    <property type="project" value="UniProtKB-UniRule"/>
</dbReference>
<sequence length="210" mass="23577">MSDFGINLDAICDNVKYKSPSSRTGSQVSNRSSRRMDFVDEEELSTYFNSKASVTQSDSCSNDLTVRNSIINEAVICDESGHVSADAIQEKEESMMQMDDNVMKWMMDSHDGISMNGGINFSRSKSRTNKSDFTETKSETSVSAHVSAGISSQLGMFNPVQQTVKKENISEMFEDEDIDGCTCKNCPYRERYLKLRNKMKSVLVDIITEM</sequence>
<evidence type="ECO:0000256" key="4">
    <source>
        <dbReference type="ARBA" id="ARBA00023200"/>
    </source>
</evidence>
<comment type="cofactor">
    <cofactor evidence="5">
        <name>Mg(2+)</name>
        <dbReference type="ChEBI" id="CHEBI:18420"/>
    </cofactor>
</comment>
<evidence type="ECO:0000256" key="5">
    <source>
        <dbReference type="HAMAP-Rule" id="MF_04092"/>
    </source>
</evidence>
<evidence type="ECO:0000256" key="7">
    <source>
        <dbReference type="SAM" id="MobiDB-lite"/>
    </source>
</evidence>
<comment type="caution">
    <text evidence="5">Lacks conserved residue(s) required for the propagation of feature annotation.</text>
</comment>
<keyword evidence="5" id="KW-0460">Magnesium</keyword>
<dbReference type="HAMAP" id="MF_04092">
    <property type="entry name" value="ROTA_NSP5"/>
    <property type="match status" value="1"/>
</dbReference>
<evidence type="ECO:0000256" key="6">
    <source>
        <dbReference type="PIRNR" id="PIRNR004006"/>
    </source>
</evidence>
<feature type="binding site" evidence="5">
    <location>
        <position position="86"/>
    </location>
    <ligand>
        <name>Mg(2+)</name>
        <dbReference type="ChEBI" id="CHEBI:18420"/>
    </ligand>
</feature>
<evidence type="ECO:0000256" key="1">
    <source>
        <dbReference type="ARBA" id="ARBA00022741"/>
    </source>
</evidence>
<protein>
    <recommendedName>
        <fullName evidence="5 6">Non-structural protein 5</fullName>
        <shortName evidence="5 6">NSP5</shortName>
    </recommendedName>
    <alternativeName>
        <fullName evidence="5">NS26</fullName>
    </alternativeName>
</protein>
<keyword evidence="3 5" id="KW-0325">Glycoprotein</keyword>
<dbReference type="GO" id="GO:0000287">
    <property type="term" value="F:magnesium ion binding"/>
    <property type="evidence" value="ECO:0007669"/>
    <property type="project" value="UniProtKB-UniRule"/>
</dbReference>
<proteinExistence type="inferred from homology"/>
<dbReference type="GO" id="GO:0000166">
    <property type="term" value="F:nucleotide binding"/>
    <property type="evidence" value="ECO:0007669"/>
    <property type="project" value="UniProtKB-UniRule"/>
</dbReference>
<comment type="subcellular location">
    <subcellularLocation>
        <location evidence="5 6">Host cytoplasm</location>
    </subcellularLocation>
    <text evidence="5 6">Found in spherical cytoplasmic structures, called virus factories, that appear early after infection and are the site of viral replication and packaging.</text>
</comment>
<name>A0A1B4X9R3_9REOV</name>
<keyword evidence="2 5" id="KW-0694">RNA-binding</keyword>
<comment type="subunit">
    <text evidence="5">Homodimer. Interacts with VP1. Interacts with VP2. Interacts with NSP2 and NSP6.</text>
</comment>
<evidence type="ECO:0000256" key="3">
    <source>
        <dbReference type="ARBA" id="ARBA00023180"/>
    </source>
</evidence>
<comment type="function">
    <text evidence="5">Plays an essential role in the viral genome replication. Participates, together with NSP2, in the formation of viral factories (viroplasms) which are large inclusions in the host cytoplasm where replication intermediates are assembled and viral RNA replication takes place. Orchestrates the recruitment of viroplasmic proteins such as capsid proteins to these factories. Participates in the selective exclusion of host proteins from stress granules (SG) and P bodies (PB). Participates also in the sequestration of these remodeled organelles in viral factories.</text>
</comment>
<dbReference type="InterPro" id="IPR002512">
    <property type="entry name" value="Rotavirus_A/C_NSP5"/>
</dbReference>
<evidence type="ECO:0000256" key="2">
    <source>
        <dbReference type="ARBA" id="ARBA00022884"/>
    </source>
</evidence>
<dbReference type="PIRSF" id="PIRSF004006">
    <property type="entry name" value="Rota_NS26"/>
    <property type="match status" value="1"/>
</dbReference>
<keyword evidence="1 5" id="KW-0547">Nucleotide-binding</keyword>
<keyword evidence="4 5" id="KW-1035">Host cytoplasm</keyword>
<feature type="compositionally biased region" description="Basic and acidic residues" evidence="7">
    <location>
        <begin position="129"/>
        <end position="138"/>
    </location>
</feature>
<comment type="similarity">
    <text evidence="5">Belongs to the rotavirus NSP5 family.</text>
</comment>
<dbReference type="GO" id="GO:0030430">
    <property type="term" value="C:host cell cytoplasm"/>
    <property type="evidence" value="ECO:0007669"/>
    <property type="project" value="UniProtKB-SubCell"/>
</dbReference>
<dbReference type="Proteomes" id="UP000102991">
    <property type="component" value="Genome"/>
</dbReference>
<comment type="PTM">
    <text evidence="5">O-glycosylated.</text>
</comment>
<dbReference type="GO" id="GO:0003723">
    <property type="term" value="F:RNA binding"/>
    <property type="evidence" value="ECO:0007669"/>
    <property type="project" value="UniProtKB-UniRule"/>
</dbReference>